<dbReference type="SUPFAM" id="SSF50370">
    <property type="entry name" value="Ricin B-like lectins"/>
    <property type="match status" value="1"/>
</dbReference>
<feature type="domain" description="Ricin B lectin" evidence="2">
    <location>
        <begin position="31"/>
        <end position="158"/>
    </location>
</feature>
<dbReference type="CDD" id="cd00161">
    <property type="entry name" value="beta-trefoil_Ricin-like"/>
    <property type="match status" value="1"/>
</dbReference>
<keyword evidence="4" id="KW-1185">Reference proteome</keyword>
<proteinExistence type="predicted"/>
<dbReference type="Proteomes" id="UP000199691">
    <property type="component" value="Unassembled WGS sequence"/>
</dbReference>
<dbReference type="CDD" id="cd23669">
    <property type="entry name" value="GH55_SacteLam55A-like"/>
    <property type="match status" value="1"/>
</dbReference>
<dbReference type="SUPFAM" id="SSF51126">
    <property type="entry name" value="Pectin lyase-like"/>
    <property type="match status" value="1"/>
</dbReference>
<dbReference type="STRING" id="641025.SAMN05421507_105402"/>
<dbReference type="RefSeq" id="WP_245733612.1">
    <property type="nucleotide sequence ID" value="NZ_FNIX01000005.1"/>
</dbReference>
<evidence type="ECO:0000313" key="4">
    <source>
        <dbReference type="Proteomes" id="UP000199691"/>
    </source>
</evidence>
<dbReference type="PROSITE" id="PS50231">
    <property type="entry name" value="RICIN_B_LECTIN"/>
    <property type="match status" value="1"/>
</dbReference>
<dbReference type="SMART" id="SM00458">
    <property type="entry name" value="RICIN"/>
    <property type="match status" value="1"/>
</dbReference>
<dbReference type="EMBL" id="FNIX01000005">
    <property type="protein sequence ID" value="SDP14666.1"/>
    <property type="molecule type" value="Genomic_DNA"/>
</dbReference>
<sequence>MRTPLLVAALAAAAIVPVWTVAAQADVVPGTAYQVTNVGSGKCVESLGTANGAQLRQQGCSGQTWKFTATSGGYYTVGEGAVWDVSNVSTADNAAIHMWQNFGANNQQWRPEQVGTDTYRFVSRHSGKCLDVPGASTGDVQLVQYTCNGTNAQLFRLSPGNPNPGQPDFGPNVLVFDPSMPASTIQARLDDVFRQQEQGQYDARRYAIMFKPGNYDVDVNIGFFTQVLGLGLLPDGVTINGQVHVEADWFQGNATHNFWRGAENLAIRPPGGTNTWAVSQASAMRRTKTYGNVQLDDNGWSSGGFLADSVVTGQVRSGSQQQWLSRNTEWGSWTGENWNMVFVGARNAPQTSFPEPPYTNVAQTPLVREKPFLNVDGSGNYNVFVPALRSNTSGTTWASGTQQGMNIPLSQFFIAKPGTSAATMNQQLAAGRHLLLTPGVHQVSEPIRVTRPDTVVMGLGLATVIPTNGNMAIDVADVDGVKIAGLLVDAAPTNSPLLVRMGAPGSNAGHSANPSSLHDVYVRIGGSAVGRATTSLVVNSHNVIGDHLWLWRGDHSYGVGWDLNTADTGLVVNGDNVTMYGLFVEHYQKYQTIWNGQGGRTYFYQNEMPYEVPNQAAWMNGSTRGYAAYKVSDNVTTHEAWGLGSYAFMNANPSVVADRAFEVPNTPGVKFHSMVTVSLGGRGTIQRIINNAGGTATAGSTEAYLAHYPNP</sequence>
<dbReference type="AlphaFoldDB" id="A0A1H0QD90"/>
<keyword evidence="1" id="KW-0732">Signal</keyword>
<evidence type="ECO:0000259" key="2">
    <source>
        <dbReference type="SMART" id="SM00458"/>
    </source>
</evidence>
<dbReference type="InterPro" id="IPR035992">
    <property type="entry name" value="Ricin_B-like_lectins"/>
</dbReference>
<dbReference type="Gene3D" id="2.80.10.50">
    <property type="match status" value="2"/>
</dbReference>
<dbReference type="GO" id="GO:0030246">
    <property type="term" value="F:carbohydrate binding"/>
    <property type="evidence" value="ECO:0007669"/>
    <property type="project" value="UniProtKB-KW"/>
</dbReference>
<organism evidence="3 4">
    <name type="scientific">Lentzea jiangxiensis</name>
    <dbReference type="NCBI Taxonomy" id="641025"/>
    <lineage>
        <taxon>Bacteria</taxon>
        <taxon>Bacillati</taxon>
        <taxon>Actinomycetota</taxon>
        <taxon>Actinomycetes</taxon>
        <taxon>Pseudonocardiales</taxon>
        <taxon>Pseudonocardiaceae</taxon>
        <taxon>Lentzea</taxon>
    </lineage>
</organism>
<protein>
    <submittedName>
        <fullName evidence="3">Ricin-type beta-trefoil lectin domain-like</fullName>
    </submittedName>
</protein>
<reference evidence="4" key="1">
    <citation type="submission" date="2016-10" db="EMBL/GenBank/DDBJ databases">
        <authorList>
            <person name="Varghese N."/>
            <person name="Submissions S."/>
        </authorList>
    </citation>
    <scope>NUCLEOTIDE SEQUENCE [LARGE SCALE GENOMIC DNA]</scope>
    <source>
        <strain evidence="4">CGMCC 4.6609</strain>
    </source>
</reference>
<accession>A0A1H0QD90</accession>
<feature type="chain" id="PRO_5011678878" evidence="1">
    <location>
        <begin position="26"/>
        <end position="711"/>
    </location>
</feature>
<name>A0A1H0QD90_9PSEU</name>
<feature type="signal peptide" evidence="1">
    <location>
        <begin position="1"/>
        <end position="25"/>
    </location>
</feature>
<keyword evidence="3" id="KW-0430">Lectin</keyword>
<gene>
    <name evidence="3" type="ORF">SAMN05421507_105402</name>
</gene>
<evidence type="ECO:0000313" key="3">
    <source>
        <dbReference type="EMBL" id="SDP14666.1"/>
    </source>
</evidence>
<dbReference type="InterPro" id="IPR059186">
    <property type="entry name" value="SACTE_4363"/>
</dbReference>
<evidence type="ECO:0000256" key="1">
    <source>
        <dbReference type="SAM" id="SignalP"/>
    </source>
</evidence>
<dbReference type="InterPro" id="IPR011050">
    <property type="entry name" value="Pectin_lyase_fold/virulence"/>
</dbReference>
<dbReference type="InterPro" id="IPR000772">
    <property type="entry name" value="Ricin_B_lectin"/>
</dbReference>
<dbReference type="Pfam" id="PF14200">
    <property type="entry name" value="RicinB_lectin_2"/>
    <property type="match status" value="1"/>
</dbReference>